<dbReference type="SUPFAM" id="SSF47413">
    <property type="entry name" value="lambda repressor-like DNA-binding domains"/>
    <property type="match status" value="1"/>
</dbReference>
<organism evidence="3 4">
    <name type="scientific">Oceanobacillus jordanicus</name>
    <dbReference type="NCBI Taxonomy" id="2867266"/>
    <lineage>
        <taxon>Bacteria</taxon>
        <taxon>Bacillati</taxon>
        <taxon>Bacillota</taxon>
        <taxon>Bacilli</taxon>
        <taxon>Bacillales</taxon>
        <taxon>Bacillaceae</taxon>
        <taxon>Oceanobacillus</taxon>
    </lineage>
</organism>
<dbReference type="SMART" id="SM00530">
    <property type="entry name" value="HTH_XRE"/>
    <property type="match status" value="1"/>
</dbReference>
<accession>A0AAW5BCR9</accession>
<dbReference type="PANTHER" id="PTHR46558">
    <property type="entry name" value="TRACRIPTIONAL REGULATORY PROTEIN-RELATED-RELATED"/>
    <property type="match status" value="1"/>
</dbReference>
<dbReference type="InterPro" id="IPR010982">
    <property type="entry name" value="Lambda_DNA-bd_dom_sf"/>
</dbReference>
<dbReference type="PANTHER" id="PTHR46558:SF4">
    <property type="entry name" value="DNA-BIDING PHAGE PROTEIN"/>
    <property type="match status" value="1"/>
</dbReference>
<protein>
    <submittedName>
        <fullName evidence="3">Helix-turn-helix transcriptional regulator</fullName>
    </submittedName>
</protein>
<dbReference type="Proteomes" id="UP001199631">
    <property type="component" value="Unassembled WGS sequence"/>
</dbReference>
<evidence type="ECO:0000259" key="2">
    <source>
        <dbReference type="PROSITE" id="PS50943"/>
    </source>
</evidence>
<dbReference type="Pfam" id="PF01381">
    <property type="entry name" value="HTH_3"/>
    <property type="match status" value="1"/>
</dbReference>
<comment type="caution">
    <text evidence="3">The sequence shown here is derived from an EMBL/GenBank/DDBJ whole genome shotgun (WGS) entry which is preliminary data.</text>
</comment>
<dbReference type="RefSeq" id="WP_106895398.1">
    <property type="nucleotide sequence ID" value="NZ_JAIFZM010000016.1"/>
</dbReference>
<proteinExistence type="predicted"/>
<dbReference type="GO" id="GO:0003677">
    <property type="term" value="F:DNA binding"/>
    <property type="evidence" value="ECO:0007669"/>
    <property type="project" value="UniProtKB-KW"/>
</dbReference>
<evidence type="ECO:0000313" key="3">
    <source>
        <dbReference type="EMBL" id="MCG3420604.1"/>
    </source>
</evidence>
<dbReference type="CDD" id="cd00093">
    <property type="entry name" value="HTH_XRE"/>
    <property type="match status" value="1"/>
</dbReference>
<dbReference type="EMBL" id="JAIFZM010000016">
    <property type="protein sequence ID" value="MCG3420604.1"/>
    <property type="molecule type" value="Genomic_DNA"/>
</dbReference>
<sequence>MDAKRIGRRIKAFRKLKGYTQITFAEKADVPIAVIGAVERGTKKADDELLKRITDFLEITREELVLDKETEDVRP</sequence>
<dbReference type="PROSITE" id="PS50943">
    <property type="entry name" value="HTH_CROC1"/>
    <property type="match status" value="1"/>
</dbReference>
<dbReference type="AlphaFoldDB" id="A0AAW5BCR9"/>
<keyword evidence="1" id="KW-0238">DNA-binding</keyword>
<gene>
    <name evidence="3" type="ORF">K3T81_15765</name>
</gene>
<dbReference type="InterPro" id="IPR001387">
    <property type="entry name" value="Cro/C1-type_HTH"/>
</dbReference>
<evidence type="ECO:0000256" key="1">
    <source>
        <dbReference type="ARBA" id="ARBA00023125"/>
    </source>
</evidence>
<evidence type="ECO:0000313" key="4">
    <source>
        <dbReference type="Proteomes" id="UP001199631"/>
    </source>
</evidence>
<reference evidence="3 4" key="1">
    <citation type="journal article" date="2022" name="Evol. Bioinform. Online">
        <title>Draft Genome Sequence of Oceanobacillus jordanicus Strain GSFE11, a Halotolerant Plant Growth-Promoting Bacterial Endophyte Isolated From the Jordan Valley.</title>
        <authorList>
            <person name="Alhindi T."/>
            <person name="Albdaiwi R."/>
        </authorList>
    </citation>
    <scope>NUCLEOTIDE SEQUENCE [LARGE SCALE GENOMIC DNA]</scope>
    <source>
        <strain evidence="3 4">GSFE11</strain>
    </source>
</reference>
<name>A0AAW5BCR9_9BACI</name>
<dbReference type="Gene3D" id="1.10.260.40">
    <property type="entry name" value="lambda repressor-like DNA-binding domains"/>
    <property type="match status" value="1"/>
</dbReference>
<feature type="domain" description="HTH cro/C1-type" evidence="2">
    <location>
        <begin position="10"/>
        <end position="64"/>
    </location>
</feature>
<keyword evidence="4" id="KW-1185">Reference proteome</keyword>